<dbReference type="Proteomes" id="UP001165205">
    <property type="component" value="Unassembled WGS sequence"/>
</dbReference>
<name>A0AAN4YMI7_ASPOZ</name>
<accession>A0AAN4YMI7</accession>
<gene>
    <name evidence="1" type="ORF">Aory04_000931100</name>
</gene>
<protein>
    <submittedName>
        <fullName evidence="1">Unnamed protein product</fullName>
    </submittedName>
</protein>
<proteinExistence type="predicted"/>
<dbReference type="EMBL" id="BSYA01000126">
    <property type="protein sequence ID" value="GMG33861.1"/>
    <property type="molecule type" value="Genomic_DNA"/>
</dbReference>
<dbReference type="AlphaFoldDB" id="A0AAN4YMI7"/>
<reference evidence="1" key="1">
    <citation type="submission" date="2023-04" db="EMBL/GenBank/DDBJ databases">
        <title>Aspergillus oryzae NBRC 4228.</title>
        <authorList>
            <person name="Ichikawa N."/>
            <person name="Sato H."/>
            <person name="Tonouchi N."/>
        </authorList>
    </citation>
    <scope>NUCLEOTIDE SEQUENCE</scope>
    <source>
        <strain evidence="1">NBRC 4228</strain>
    </source>
</reference>
<organism evidence="1 2">
    <name type="scientific">Aspergillus oryzae</name>
    <name type="common">Yellow koji mold</name>
    <dbReference type="NCBI Taxonomy" id="5062"/>
    <lineage>
        <taxon>Eukaryota</taxon>
        <taxon>Fungi</taxon>
        <taxon>Dikarya</taxon>
        <taxon>Ascomycota</taxon>
        <taxon>Pezizomycotina</taxon>
        <taxon>Eurotiomycetes</taxon>
        <taxon>Eurotiomycetidae</taxon>
        <taxon>Eurotiales</taxon>
        <taxon>Aspergillaceae</taxon>
        <taxon>Aspergillus</taxon>
        <taxon>Aspergillus subgen. Circumdati</taxon>
    </lineage>
</organism>
<evidence type="ECO:0000313" key="1">
    <source>
        <dbReference type="EMBL" id="GMG33861.1"/>
    </source>
</evidence>
<sequence>MLGPDSMEPNQNAPPLFAAPGKSFWIASQNGFPPICMSLNAGHEKFNSDVDIATLIISSGIDKVLYSPASAFGLRNFRASNAKQRRLFSFKRVVRLKTPPVASERSIPVKLLMVPVFPPILLSLILVDNLVDRSRYSPSKLGILQEPVKGVKVKFHQTIVYWRLVPVLRDSLPSLPIGKVSFFAVHAECAVRRHVIPFHKLAHVESVVVAGCIEVIARIGGIGFNEIVGANKASWLACDSLEIDHSSILGDERTKETPKIS</sequence>
<evidence type="ECO:0000313" key="2">
    <source>
        <dbReference type="Proteomes" id="UP001165205"/>
    </source>
</evidence>
<comment type="caution">
    <text evidence="1">The sequence shown here is derived from an EMBL/GenBank/DDBJ whole genome shotgun (WGS) entry which is preliminary data.</text>
</comment>